<feature type="domain" description="ABC transporter" evidence="8">
    <location>
        <begin position="269"/>
        <end position="512"/>
    </location>
</feature>
<dbReference type="EMBL" id="FBWC01000031">
    <property type="protein sequence ID" value="CUX62876.1"/>
    <property type="molecule type" value="Genomic_DNA"/>
</dbReference>
<feature type="domain" description="ABC transporter" evidence="8">
    <location>
        <begin position="20"/>
        <end position="258"/>
    </location>
</feature>
<gene>
    <name evidence="9" type="primary">rbsA</name>
    <name evidence="9" type="ORF">AGR4C_Lc90019</name>
</gene>
<reference evidence="9 10" key="1">
    <citation type="submission" date="2016-01" db="EMBL/GenBank/DDBJ databases">
        <authorList>
            <person name="Oliw E.H."/>
        </authorList>
    </citation>
    <scope>NUCLEOTIDE SEQUENCE [LARGE SCALE GENOMIC DNA]</scope>
    <source>
        <strain evidence="9 10">Kerr 14</strain>
    </source>
</reference>
<evidence type="ECO:0000259" key="8">
    <source>
        <dbReference type="PROSITE" id="PS50893"/>
    </source>
</evidence>
<keyword evidence="4" id="KW-0677">Repeat</keyword>
<dbReference type="SMART" id="SM00382">
    <property type="entry name" value="AAA"/>
    <property type="match status" value="2"/>
</dbReference>
<evidence type="ECO:0000256" key="5">
    <source>
        <dbReference type="ARBA" id="ARBA00022741"/>
    </source>
</evidence>
<keyword evidence="2" id="KW-0813">Transport</keyword>
<keyword evidence="6 9" id="KW-0067">ATP-binding</keyword>
<dbReference type="InterPro" id="IPR003593">
    <property type="entry name" value="AAA+_ATPase"/>
</dbReference>
<sequence>MAVATYPDHPVESRETDDIIRLRDITKSFSGAQALSGASLAVRRGTVHGLVGQNGAGKSTLIKLLAGLYGADGGSIEIDGKSHDRLTPHLVEKLGIHFIHQDRLLVPTFTVGEALFLAREPRIRGTPFLDRPLMRRRAAEVLERYFGVRLPNSALISDLSAAEKQIIQITRALLDNPKMLVFDEPTAALVRREVELLFALIRRLREDGITVIYISHYLSEIVDICDKVTVLRNGRDVATLSVSETSAAEIGALMVNREIAEFYPKPEIVPGANLLSVKALSLADRYSDVSFTLRKGEVLGLAGLVGSGAKEVIRTLFGLEMASSGTIEAGGGTISAASPAYATAQRLALVPEDRRRDGVALDLTVAENTTLASLGRFSRLGFLRKTNERRQTDDLIKRLQIKTEGPDALVRTLSGGNQQKVAIAKWLSRQSEIYLLDEPSVGVDIAAKVEIYTLIGELAARGAGVIVLSSDIEELLGITDRVLVFFRGQITREFISKDTQQEQILSEVTGASDANTHSR</sequence>
<accession>A0A1S7S562</accession>
<dbReference type="GO" id="GO:0016887">
    <property type="term" value="F:ATP hydrolysis activity"/>
    <property type="evidence" value="ECO:0007669"/>
    <property type="project" value="InterPro"/>
</dbReference>
<evidence type="ECO:0000256" key="7">
    <source>
        <dbReference type="ARBA" id="ARBA00023136"/>
    </source>
</evidence>
<dbReference type="SUPFAM" id="SSF52540">
    <property type="entry name" value="P-loop containing nucleoside triphosphate hydrolases"/>
    <property type="match status" value="2"/>
</dbReference>
<dbReference type="InterPro" id="IPR003439">
    <property type="entry name" value="ABC_transporter-like_ATP-bd"/>
</dbReference>
<dbReference type="Proteomes" id="UP000191897">
    <property type="component" value="Unassembled WGS sequence"/>
</dbReference>
<dbReference type="PROSITE" id="PS00211">
    <property type="entry name" value="ABC_TRANSPORTER_1"/>
    <property type="match status" value="1"/>
</dbReference>
<dbReference type="CDD" id="cd03215">
    <property type="entry name" value="ABC_Carb_Monos_II"/>
    <property type="match status" value="1"/>
</dbReference>
<dbReference type="InterPro" id="IPR050107">
    <property type="entry name" value="ABC_carbohydrate_import_ATPase"/>
</dbReference>
<proteinExistence type="inferred from homology"/>
<evidence type="ECO:0000256" key="2">
    <source>
        <dbReference type="ARBA" id="ARBA00022448"/>
    </source>
</evidence>
<dbReference type="CDD" id="cd03216">
    <property type="entry name" value="ABC_Carb_Monos_I"/>
    <property type="match status" value="1"/>
</dbReference>
<name>A0A1S7S562_AGRTU</name>
<dbReference type="AlphaFoldDB" id="A0A1S7S562"/>
<dbReference type="PROSITE" id="PS50893">
    <property type="entry name" value="ABC_TRANSPORTER_2"/>
    <property type="match status" value="2"/>
</dbReference>
<dbReference type="GO" id="GO:0005524">
    <property type="term" value="F:ATP binding"/>
    <property type="evidence" value="ECO:0007669"/>
    <property type="project" value="UniProtKB-KW"/>
</dbReference>
<evidence type="ECO:0000256" key="4">
    <source>
        <dbReference type="ARBA" id="ARBA00022737"/>
    </source>
</evidence>
<comment type="similarity">
    <text evidence="1">Belongs to the ABC transporter superfamily.</text>
</comment>
<keyword evidence="5" id="KW-0547">Nucleotide-binding</keyword>
<dbReference type="Gene3D" id="3.40.50.300">
    <property type="entry name" value="P-loop containing nucleotide triphosphate hydrolases"/>
    <property type="match status" value="2"/>
</dbReference>
<dbReference type="InterPro" id="IPR027417">
    <property type="entry name" value="P-loop_NTPase"/>
</dbReference>
<keyword evidence="9" id="KW-0378">Hydrolase</keyword>
<dbReference type="Pfam" id="PF00005">
    <property type="entry name" value="ABC_tran"/>
    <property type="match status" value="2"/>
</dbReference>
<evidence type="ECO:0000313" key="9">
    <source>
        <dbReference type="EMBL" id="CUX62876.1"/>
    </source>
</evidence>
<evidence type="ECO:0000313" key="10">
    <source>
        <dbReference type="Proteomes" id="UP000191897"/>
    </source>
</evidence>
<dbReference type="EC" id="3.6.3.17" evidence="9"/>
<evidence type="ECO:0000256" key="1">
    <source>
        <dbReference type="ARBA" id="ARBA00005417"/>
    </source>
</evidence>
<dbReference type="PANTHER" id="PTHR43790:SF9">
    <property type="entry name" value="GALACTOFURANOSE TRANSPORTER ATP-BINDING PROTEIN YTFR"/>
    <property type="match status" value="1"/>
</dbReference>
<keyword evidence="3" id="KW-0762">Sugar transport</keyword>
<keyword evidence="7" id="KW-0472">Membrane</keyword>
<evidence type="ECO:0000256" key="6">
    <source>
        <dbReference type="ARBA" id="ARBA00022840"/>
    </source>
</evidence>
<dbReference type="PANTHER" id="PTHR43790">
    <property type="entry name" value="CARBOHYDRATE TRANSPORT ATP-BINDING PROTEIN MG119-RELATED"/>
    <property type="match status" value="1"/>
</dbReference>
<protein>
    <submittedName>
        <fullName evidence="9">Ribose import ATP-binding protein RbsA</fullName>
        <ecNumber evidence="9">3.6.3.17</ecNumber>
    </submittedName>
</protein>
<organism evidence="9 10">
    <name type="scientific">Agrobacterium tumefaciens str. Kerr 14</name>
    <dbReference type="NCBI Taxonomy" id="1183424"/>
    <lineage>
        <taxon>Bacteria</taxon>
        <taxon>Pseudomonadati</taxon>
        <taxon>Pseudomonadota</taxon>
        <taxon>Alphaproteobacteria</taxon>
        <taxon>Hyphomicrobiales</taxon>
        <taxon>Rhizobiaceae</taxon>
        <taxon>Rhizobium/Agrobacterium group</taxon>
        <taxon>Agrobacterium</taxon>
        <taxon>Agrobacterium tumefaciens complex</taxon>
    </lineage>
</organism>
<dbReference type="RefSeq" id="WP_080867126.1">
    <property type="nucleotide sequence ID" value="NZ_LT009731.1"/>
</dbReference>
<evidence type="ECO:0000256" key="3">
    <source>
        <dbReference type="ARBA" id="ARBA00022597"/>
    </source>
</evidence>
<dbReference type="InterPro" id="IPR017871">
    <property type="entry name" value="ABC_transporter-like_CS"/>
</dbReference>